<evidence type="ECO:0000313" key="3">
    <source>
        <dbReference type="EMBL" id="VEL28994.1"/>
    </source>
</evidence>
<comment type="caution">
    <text evidence="3">The sequence shown here is derived from an EMBL/GenBank/DDBJ whole genome shotgun (WGS) entry which is preliminary data.</text>
</comment>
<organism evidence="3 4">
    <name type="scientific">Protopolystoma xenopodis</name>
    <dbReference type="NCBI Taxonomy" id="117903"/>
    <lineage>
        <taxon>Eukaryota</taxon>
        <taxon>Metazoa</taxon>
        <taxon>Spiralia</taxon>
        <taxon>Lophotrochozoa</taxon>
        <taxon>Platyhelminthes</taxon>
        <taxon>Monogenea</taxon>
        <taxon>Polyopisthocotylea</taxon>
        <taxon>Polystomatidea</taxon>
        <taxon>Polystomatidae</taxon>
        <taxon>Protopolystoma</taxon>
    </lineage>
</organism>
<gene>
    <name evidence="2" type="ORF">PXEA_LOCUS22425</name>
    <name evidence="3" type="ORF">PXEA_LOCUS22434</name>
</gene>
<proteinExistence type="predicted"/>
<feature type="compositionally biased region" description="Polar residues" evidence="1">
    <location>
        <begin position="29"/>
        <end position="39"/>
    </location>
</feature>
<evidence type="ECO:0000313" key="2">
    <source>
        <dbReference type="EMBL" id="VEL28985.1"/>
    </source>
</evidence>
<dbReference type="Proteomes" id="UP000784294">
    <property type="component" value="Unassembled WGS sequence"/>
</dbReference>
<sequence length="94" mass="10722">MKNKIKLLESKLESAEQRGSCMKDEGVQTDLQLPSDSSEVTGDVFQENERLHKDLQQTHQLLLMARNSESVYRAQVSLNESRLESKCRQVISLS</sequence>
<keyword evidence="4" id="KW-1185">Reference proteome</keyword>
<feature type="compositionally biased region" description="Basic and acidic residues" evidence="1">
    <location>
        <begin position="16"/>
        <end position="26"/>
    </location>
</feature>
<evidence type="ECO:0000256" key="1">
    <source>
        <dbReference type="SAM" id="MobiDB-lite"/>
    </source>
</evidence>
<reference evidence="3" key="1">
    <citation type="submission" date="2018-11" db="EMBL/GenBank/DDBJ databases">
        <authorList>
            <consortium name="Pathogen Informatics"/>
        </authorList>
    </citation>
    <scope>NUCLEOTIDE SEQUENCE</scope>
</reference>
<feature type="region of interest" description="Disordered" evidence="1">
    <location>
        <begin position="16"/>
        <end position="39"/>
    </location>
</feature>
<dbReference type="EMBL" id="CAAALY010099438">
    <property type="protein sequence ID" value="VEL28994.1"/>
    <property type="molecule type" value="Genomic_DNA"/>
</dbReference>
<accession>A0A3S5APT5</accession>
<evidence type="ECO:0000313" key="4">
    <source>
        <dbReference type="Proteomes" id="UP000784294"/>
    </source>
</evidence>
<dbReference type="EMBL" id="CAAALY010099336">
    <property type="protein sequence ID" value="VEL28985.1"/>
    <property type="molecule type" value="Genomic_DNA"/>
</dbReference>
<name>A0A3S5APT5_9PLAT</name>
<protein>
    <submittedName>
        <fullName evidence="3">Uncharacterized protein</fullName>
    </submittedName>
</protein>
<dbReference type="AlphaFoldDB" id="A0A3S5APT5"/>